<proteinExistence type="predicted"/>
<name>A0A4S3J9N1_9EURO</name>
<comment type="caution">
    <text evidence="1">The sequence shown here is derived from an EMBL/GenBank/DDBJ whole genome shotgun (WGS) entry which is preliminary data.</text>
</comment>
<accession>A0A4S3J9N1</accession>
<dbReference type="EMBL" id="SOSA01000387">
    <property type="protein sequence ID" value="THC91756.1"/>
    <property type="molecule type" value="Genomic_DNA"/>
</dbReference>
<dbReference type="AlphaFoldDB" id="A0A4S3J9N1"/>
<reference evidence="1 2" key="1">
    <citation type="submission" date="2019-03" db="EMBL/GenBank/DDBJ databases">
        <title>The genome sequence of a newly discovered highly antifungal drug resistant Aspergillus species, Aspergillus tanneri NIH 1004.</title>
        <authorList>
            <person name="Mounaud S."/>
            <person name="Singh I."/>
            <person name="Joardar V."/>
            <person name="Pakala S."/>
            <person name="Pakala S."/>
            <person name="Venepally P."/>
            <person name="Hoover J."/>
            <person name="Nierman W."/>
            <person name="Chung J."/>
            <person name="Losada L."/>
        </authorList>
    </citation>
    <scope>NUCLEOTIDE SEQUENCE [LARGE SCALE GENOMIC DNA]</scope>
    <source>
        <strain evidence="1 2">NIH1004</strain>
    </source>
</reference>
<protein>
    <submittedName>
        <fullName evidence="1">Uncharacterized protein</fullName>
    </submittedName>
</protein>
<keyword evidence="2" id="KW-1185">Reference proteome</keyword>
<dbReference type="Proteomes" id="UP000308092">
    <property type="component" value="Unassembled WGS sequence"/>
</dbReference>
<evidence type="ECO:0000313" key="2">
    <source>
        <dbReference type="Proteomes" id="UP000308092"/>
    </source>
</evidence>
<gene>
    <name evidence="1" type="ORF">EYZ11_008787</name>
</gene>
<organism evidence="1 2">
    <name type="scientific">Aspergillus tanneri</name>
    <dbReference type="NCBI Taxonomy" id="1220188"/>
    <lineage>
        <taxon>Eukaryota</taxon>
        <taxon>Fungi</taxon>
        <taxon>Dikarya</taxon>
        <taxon>Ascomycota</taxon>
        <taxon>Pezizomycotina</taxon>
        <taxon>Eurotiomycetes</taxon>
        <taxon>Eurotiomycetidae</taxon>
        <taxon>Eurotiales</taxon>
        <taxon>Aspergillaceae</taxon>
        <taxon>Aspergillus</taxon>
        <taxon>Aspergillus subgen. Circumdati</taxon>
    </lineage>
</organism>
<evidence type="ECO:0000313" key="1">
    <source>
        <dbReference type="EMBL" id="THC91756.1"/>
    </source>
</evidence>
<dbReference type="VEuPathDB" id="FungiDB:EYZ11_008787"/>
<sequence length="66" mass="7524">MSVGEPGPRGLRRANATITLNHLTDEIKLVEHHVSPVPNIFVMRHPKGQIWDQRVGIQNAYGNRYH</sequence>